<name>F6FT71_ISOV2</name>
<evidence type="ECO:0008006" key="8">
    <source>
        <dbReference type="Google" id="ProtNLM"/>
    </source>
</evidence>
<dbReference type="PANTHER" id="PTHR30168:SF0">
    <property type="entry name" value="INNER MEMBRANE PROTEIN"/>
    <property type="match status" value="1"/>
</dbReference>
<evidence type="ECO:0000256" key="1">
    <source>
        <dbReference type="ARBA" id="ARBA00004167"/>
    </source>
</evidence>
<comment type="subcellular location">
    <subcellularLocation>
        <location evidence="1">Membrane</location>
        <topology evidence="1">Single-pass membrane protein</topology>
    </subcellularLocation>
</comment>
<reference evidence="6 7" key="1">
    <citation type="submission" date="2011-05" db="EMBL/GenBank/DDBJ databases">
        <title>Complete sequence of Isoptericola variabilis 225.</title>
        <authorList>
            <consortium name="US DOE Joint Genome Institute"/>
            <person name="Lucas S."/>
            <person name="Han J."/>
            <person name="Lapidus A."/>
            <person name="Cheng J.-F."/>
            <person name="Goodwin L."/>
            <person name="Pitluck S."/>
            <person name="Peters L."/>
            <person name="Mikhailova N."/>
            <person name="Zeytun A."/>
            <person name="Han C."/>
            <person name="Tapia R."/>
            <person name="Land M."/>
            <person name="Hauser L."/>
            <person name="Kyrpides N."/>
            <person name="Ivanova N."/>
            <person name="Pagani I."/>
            <person name="Siebers A."/>
            <person name="Allgaier M."/>
            <person name="Thelen M."/>
            <person name="Hugenholtz P."/>
            <person name="Gladden J."/>
            <person name="Woyke T."/>
        </authorList>
    </citation>
    <scope>NUCLEOTIDE SEQUENCE [LARGE SCALE GENOMIC DNA]</scope>
    <source>
        <strain evidence="7">225</strain>
    </source>
</reference>
<dbReference type="GO" id="GO:0016020">
    <property type="term" value="C:membrane"/>
    <property type="evidence" value="ECO:0007669"/>
    <property type="project" value="UniProtKB-SubCell"/>
</dbReference>
<keyword evidence="3 5" id="KW-1133">Transmembrane helix</keyword>
<dbReference type="RefSeq" id="WP_013838534.1">
    <property type="nucleotide sequence ID" value="NC_015588.1"/>
</dbReference>
<gene>
    <name evidence="6" type="ordered locus">Isova_1375</name>
</gene>
<dbReference type="InterPro" id="IPR007343">
    <property type="entry name" value="Uncharacterised_pept_Zn_put"/>
</dbReference>
<dbReference type="Proteomes" id="UP000009236">
    <property type="component" value="Chromosome"/>
</dbReference>
<dbReference type="Pfam" id="PF04228">
    <property type="entry name" value="Zn_peptidase"/>
    <property type="match status" value="1"/>
</dbReference>
<dbReference type="eggNOG" id="COG2321">
    <property type="taxonomic scope" value="Bacteria"/>
</dbReference>
<evidence type="ECO:0000256" key="3">
    <source>
        <dbReference type="ARBA" id="ARBA00022989"/>
    </source>
</evidence>
<evidence type="ECO:0000256" key="2">
    <source>
        <dbReference type="ARBA" id="ARBA00022692"/>
    </source>
</evidence>
<keyword evidence="7" id="KW-1185">Reference proteome</keyword>
<accession>F6FT71</accession>
<evidence type="ECO:0000256" key="4">
    <source>
        <dbReference type="ARBA" id="ARBA00023136"/>
    </source>
</evidence>
<dbReference type="PANTHER" id="PTHR30168">
    <property type="entry name" value="PUTATIVE MEMBRANE PROTEIN YPFJ"/>
    <property type="match status" value="1"/>
</dbReference>
<proteinExistence type="predicted"/>
<evidence type="ECO:0000313" key="6">
    <source>
        <dbReference type="EMBL" id="AEG44142.1"/>
    </source>
</evidence>
<organism evidence="7">
    <name type="scientific">Isoptericola variabilis (strain 225)</name>
    <dbReference type="NCBI Taxonomy" id="743718"/>
    <lineage>
        <taxon>Bacteria</taxon>
        <taxon>Bacillati</taxon>
        <taxon>Actinomycetota</taxon>
        <taxon>Actinomycetes</taxon>
        <taxon>Micrococcales</taxon>
        <taxon>Promicromonosporaceae</taxon>
        <taxon>Isoptericola</taxon>
    </lineage>
</organism>
<feature type="transmembrane region" description="Helical" evidence="5">
    <location>
        <begin position="23"/>
        <end position="43"/>
    </location>
</feature>
<evidence type="ECO:0000256" key="5">
    <source>
        <dbReference type="SAM" id="Phobius"/>
    </source>
</evidence>
<sequence>MTFSEGGQFEGGRVRRGGRGRGIAVGGGIGTILVAVVVMLLGGDPSQILQGQPAAPQGAGAGQEQYVGDCTADQANTDRECRLSATVQFLDAYWARVLPQQAQVEYVEPPVESFSGSTSTGCGAASSATGPFYCPPDQTIYMDLTFFDLLQSQFGAEGGPLAEAYVTAHEMGHHIQNVTGVMDAADRRDSGPESDSVRLELMADCLAGMAIGSGASERDPDTGLTFFDPITEEQLRQALDAAAAVGDDHIQQQTQGQINPEGFTHGTSDQRVRWFTIGYNGGTMADCDAMSAESL</sequence>
<dbReference type="AlphaFoldDB" id="F6FT71"/>
<dbReference type="STRING" id="743718.Isova_1375"/>
<dbReference type="HOGENOM" id="CLU_059329_1_0_11"/>
<keyword evidence="4 5" id="KW-0472">Membrane</keyword>
<dbReference type="KEGG" id="iva:Isova_1375"/>
<protein>
    <recommendedName>
        <fullName evidence="8">Neutral zinc metallopeptidase</fullName>
    </recommendedName>
</protein>
<evidence type="ECO:0000313" key="7">
    <source>
        <dbReference type="Proteomes" id="UP000009236"/>
    </source>
</evidence>
<dbReference type="EMBL" id="CP002810">
    <property type="protein sequence ID" value="AEG44142.1"/>
    <property type="molecule type" value="Genomic_DNA"/>
</dbReference>
<keyword evidence="2 5" id="KW-0812">Transmembrane</keyword>